<evidence type="ECO:0000313" key="10">
    <source>
        <dbReference type="EMBL" id="KKU00232.1"/>
    </source>
</evidence>
<evidence type="ECO:0000256" key="5">
    <source>
        <dbReference type="ARBA" id="ARBA00022692"/>
    </source>
</evidence>
<feature type="transmembrane region" description="Helical" evidence="8">
    <location>
        <begin position="95"/>
        <end position="113"/>
    </location>
</feature>
<keyword evidence="3" id="KW-0328">Glycosyltransferase</keyword>
<dbReference type="EMBL" id="LCKO01000006">
    <property type="protein sequence ID" value="KKU00232.1"/>
    <property type="molecule type" value="Genomic_DNA"/>
</dbReference>
<evidence type="ECO:0000313" key="11">
    <source>
        <dbReference type="Proteomes" id="UP000034078"/>
    </source>
</evidence>
<feature type="transmembrane region" description="Helical" evidence="8">
    <location>
        <begin position="400"/>
        <end position="419"/>
    </location>
</feature>
<dbReference type="PANTHER" id="PTHR33908:SF11">
    <property type="entry name" value="MEMBRANE PROTEIN"/>
    <property type="match status" value="1"/>
</dbReference>
<evidence type="ECO:0000256" key="6">
    <source>
        <dbReference type="ARBA" id="ARBA00022989"/>
    </source>
</evidence>
<dbReference type="Proteomes" id="UP000034078">
    <property type="component" value="Unassembled WGS sequence"/>
</dbReference>
<dbReference type="InterPro" id="IPR038731">
    <property type="entry name" value="RgtA/B/C-like"/>
</dbReference>
<dbReference type="GO" id="GO:0005886">
    <property type="term" value="C:plasma membrane"/>
    <property type="evidence" value="ECO:0007669"/>
    <property type="project" value="UniProtKB-SubCell"/>
</dbReference>
<comment type="subcellular location">
    <subcellularLocation>
        <location evidence="1">Cell membrane</location>
        <topology evidence="1">Multi-pass membrane protein</topology>
    </subcellularLocation>
</comment>
<feature type="transmembrane region" description="Helical" evidence="8">
    <location>
        <begin position="317"/>
        <end position="334"/>
    </location>
</feature>
<dbReference type="PANTHER" id="PTHR33908">
    <property type="entry name" value="MANNOSYLTRANSFERASE YKCB-RELATED"/>
    <property type="match status" value="1"/>
</dbReference>
<dbReference type="Pfam" id="PF13231">
    <property type="entry name" value="PMT_2"/>
    <property type="match status" value="1"/>
</dbReference>
<comment type="caution">
    <text evidence="10">The sequence shown here is derived from an EMBL/GenBank/DDBJ whole genome shotgun (WGS) entry which is preliminary data.</text>
</comment>
<keyword evidence="7 8" id="KW-0472">Membrane</keyword>
<protein>
    <recommendedName>
        <fullName evidence="9">Glycosyltransferase RgtA/B/C/D-like domain-containing protein</fullName>
    </recommendedName>
</protein>
<evidence type="ECO:0000259" key="9">
    <source>
        <dbReference type="Pfam" id="PF13231"/>
    </source>
</evidence>
<proteinExistence type="predicted"/>
<accession>A0A837IE03</accession>
<keyword evidence="2" id="KW-1003">Cell membrane</keyword>
<feature type="transmembrane region" description="Helical" evidence="8">
    <location>
        <begin position="178"/>
        <end position="199"/>
    </location>
</feature>
<feature type="domain" description="Glycosyltransferase RgtA/B/C/D-like" evidence="9">
    <location>
        <begin position="68"/>
        <end position="226"/>
    </location>
</feature>
<reference evidence="10 11" key="1">
    <citation type="journal article" date="2015" name="Nature">
        <title>rRNA introns, odd ribosomes, and small enigmatic genomes across a large radiation of phyla.</title>
        <authorList>
            <person name="Brown C.T."/>
            <person name="Hug L.A."/>
            <person name="Thomas B.C."/>
            <person name="Sharon I."/>
            <person name="Castelle C.J."/>
            <person name="Singh A."/>
            <person name="Wilkins M.J."/>
            <person name="Williams K.H."/>
            <person name="Banfield J.F."/>
        </authorList>
    </citation>
    <scope>NUCLEOTIDE SEQUENCE [LARGE SCALE GENOMIC DNA]</scope>
</reference>
<evidence type="ECO:0000256" key="2">
    <source>
        <dbReference type="ARBA" id="ARBA00022475"/>
    </source>
</evidence>
<evidence type="ECO:0000256" key="1">
    <source>
        <dbReference type="ARBA" id="ARBA00004651"/>
    </source>
</evidence>
<keyword evidence="4" id="KW-0808">Transferase</keyword>
<feature type="transmembrane region" description="Helical" evidence="8">
    <location>
        <begin position="370"/>
        <end position="388"/>
    </location>
</feature>
<evidence type="ECO:0000256" key="3">
    <source>
        <dbReference type="ARBA" id="ARBA00022676"/>
    </source>
</evidence>
<dbReference type="GO" id="GO:0016763">
    <property type="term" value="F:pentosyltransferase activity"/>
    <property type="evidence" value="ECO:0007669"/>
    <property type="project" value="TreeGrafter"/>
</dbReference>
<evidence type="ECO:0000256" key="8">
    <source>
        <dbReference type="SAM" id="Phobius"/>
    </source>
</evidence>
<keyword evidence="5 8" id="KW-0812">Transmembrane</keyword>
<sequence>MKIGKVLLALILILGLFLRFTYLGRIPAGFSPDEASQAYSAYSLLQTGKDEWGLGWPISSFKSFLDYKAPLQTYLMIPSVAIFGLNEFAARLPSAIFGVLAILAIYLLTGKIFPNYKHLPLYSAIFLALSPWHIQFSRTALEVNLTSFLFPLGLYLYLRGLKDHRQFIYTAILWGLSLYAYHSAKIYIPLFALSLLFLYRRQIFSKGLKSLLPALLTIIILLSPLVIDSVFGNSAKRGGDLLVSKLDTVNLKQIDDQSFYSPLAKINPKIPRLFHRKIFTVISRFGENYLSYFSLPFWFTEGGREITYSVIPGRGLLLFWMLPLVLFGLFLLLKKIKDEDYDARPLLIWLLLAAIPAALTKEGYRPNRAGSFLCLWEIIAAFGFVRFLEIKNKYSKKILGLFIGLAIILTGFYFEDYFFNSVVTYPKALSYGWRDTVNAISKIQRNYDTVMVDKGTQGQSFIAFYLKTPPPVFQAASADWEKEMQKNPVDYLDQMGKYRLGKYSFEKLDWPEDKNLETLYVWQGNSLLPSERHTLHQVTTPTGEIIMEVFDFKQ</sequence>
<organism evidence="10 11">
    <name type="scientific">Candidatus Collierbacteria bacterium GW2011_GWB2_45_17</name>
    <dbReference type="NCBI Taxonomy" id="1618388"/>
    <lineage>
        <taxon>Bacteria</taxon>
        <taxon>Candidatus Collieribacteriota</taxon>
    </lineage>
</organism>
<dbReference type="GO" id="GO:0009103">
    <property type="term" value="P:lipopolysaccharide biosynthetic process"/>
    <property type="evidence" value="ECO:0007669"/>
    <property type="project" value="UniProtKB-ARBA"/>
</dbReference>
<name>A0A837IE03_9BACT</name>
<dbReference type="AlphaFoldDB" id="A0A837IE03"/>
<feature type="transmembrane region" description="Helical" evidence="8">
    <location>
        <begin position="141"/>
        <end position="158"/>
    </location>
</feature>
<gene>
    <name evidence="10" type="ORF">UX01_C0006G0026</name>
</gene>
<evidence type="ECO:0000256" key="4">
    <source>
        <dbReference type="ARBA" id="ARBA00022679"/>
    </source>
</evidence>
<evidence type="ECO:0000256" key="7">
    <source>
        <dbReference type="ARBA" id="ARBA00023136"/>
    </source>
</evidence>
<feature type="transmembrane region" description="Helical" evidence="8">
    <location>
        <begin position="211"/>
        <end position="231"/>
    </location>
</feature>
<feature type="transmembrane region" description="Helical" evidence="8">
    <location>
        <begin position="346"/>
        <end position="364"/>
    </location>
</feature>
<keyword evidence="6 8" id="KW-1133">Transmembrane helix</keyword>
<dbReference type="InterPro" id="IPR050297">
    <property type="entry name" value="LipidA_mod_glycosyltrf_83"/>
</dbReference>